<dbReference type="GO" id="GO:0005886">
    <property type="term" value="C:plasma membrane"/>
    <property type="evidence" value="ECO:0007669"/>
    <property type="project" value="TreeGrafter"/>
</dbReference>
<keyword evidence="2" id="KW-1185">Reference proteome</keyword>
<dbReference type="Proteomes" id="UP000324091">
    <property type="component" value="Chromosome 1"/>
</dbReference>
<evidence type="ECO:0000313" key="1">
    <source>
        <dbReference type="EMBL" id="TWW80575.1"/>
    </source>
</evidence>
<dbReference type="GO" id="GO:0006887">
    <property type="term" value="P:exocytosis"/>
    <property type="evidence" value="ECO:0007669"/>
    <property type="project" value="TreeGrafter"/>
</dbReference>
<dbReference type="PANTHER" id="PTHR10241">
    <property type="entry name" value="LETHAL 2 GIANT LARVAE PROTEIN"/>
    <property type="match status" value="1"/>
</dbReference>
<gene>
    <name evidence="1" type="ORF">D4764_01G0003900</name>
</gene>
<evidence type="ECO:0000313" key="2">
    <source>
        <dbReference type="Proteomes" id="UP000324091"/>
    </source>
</evidence>
<reference evidence="1 2" key="1">
    <citation type="submission" date="2019-04" db="EMBL/GenBank/DDBJ databases">
        <title>Chromosome genome assembly for Takifugu flavidus.</title>
        <authorList>
            <person name="Xiao S."/>
        </authorList>
    </citation>
    <scope>NUCLEOTIDE SEQUENCE [LARGE SCALE GENOMIC DNA]</scope>
    <source>
        <strain evidence="1">HTHZ2018</strain>
        <tissue evidence="1">Muscle</tissue>
    </source>
</reference>
<name>A0A5C6PMA0_9TELE</name>
<dbReference type="GO" id="GO:0006893">
    <property type="term" value="P:Golgi to plasma membrane transport"/>
    <property type="evidence" value="ECO:0007669"/>
    <property type="project" value="TreeGrafter"/>
</dbReference>
<protein>
    <submittedName>
        <fullName evidence="1">Syntaxin-binding protein 5-like</fullName>
    </submittedName>
</protein>
<organism evidence="1 2">
    <name type="scientific">Takifugu flavidus</name>
    <name type="common">sansaifugu</name>
    <dbReference type="NCBI Taxonomy" id="433684"/>
    <lineage>
        <taxon>Eukaryota</taxon>
        <taxon>Metazoa</taxon>
        <taxon>Chordata</taxon>
        <taxon>Craniata</taxon>
        <taxon>Vertebrata</taxon>
        <taxon>Euteleostomi</taxon>
        <taxon>Actinopterygii</taxon>
        <taxon>Neopterygii</taxon>
        <taxon>Teleostei</taxon>
        <taxon>Neoteleostei</taxon>
        <taxon>Acanthomorphata</taxon>
        <taxon>Eupercaria</taxon>
        <taxon>Tetraodontiformes</taxon>
        <taxon>Tetradontoidea</taxon>
        <taxon>Tetraodontidae</taxon>
        <taxon>Takifugu</taxon>
    </lineage>
</organism>
<proteinExistence type="predicted"/>
<accession>A0A5C6PMA0</accession>
<sequence length="98" mass="10714">MSAWRFIITAGRGGNSTAVGKKRGGGGWRADVMQPLAAMEQTVRHGFPYQPTALAFDPVQKILAIGSRSGGIRMYPFTLTRSLAPSCLWSRSREQKNC</sequence>
<comment type="caution">
    <text evidence="1">The sequence shown here is derived from an EMBL/GenBank/DDBJ whole genome shotgun (WGS) entry which is preliminary data.</text>
</comment>
<dbReference type="EMBL" id="RHFK02000001">
    <property type="protein sequence ID" value="TWW80575.1"/>
    <property type="molecule type" value="Genomic_DNA"/>
</dbReference>
<dbReference type="AlphaFoldDB" id="A0A5C6PMA0"/>
<dbReference type="GO" id="GO:0019905">
    <property type="term" value="F:syntaxin binding"/>
    <property type="evidence" value="ECO:0007669"/>
    <property type="project" value="TreeGrafter"/>
</dbReference>
<dbReference type="GO" id="GO:0031201">
    <property type="term" value="C:SNARE complex"/>
    <property type="evidence" value="ECO:0007669"/>
    <property type="project" value="TreeGrafter"/>
</dbReference>
<dbReference type="GO" id="GO:0045159">
    <property type="term" value="F:myosin II binding"/>
    <property type="evidence" value="ECO:0007669"/>
    <property type="project" value="TreeGrafter"/>
</dbReference>
<dbReference type="GO" id="GO:0005096">
    <property type="term" value="F:GTPase activator activity"/>
    <property type="evidence" value="ECO:0007669"/>
    <property type="project" value="TreeGrafter"/>
</dbReference>
<dbReference type="PANTHER" id="PTHR10241:SF19">
    <property type="entry name" value="SYNTAXIN-BINDING PROTEIN 5-LIKE"/>
    <property type="match status" value="1"/>
</dbReference>